<reference evidence="5 6" key="2">
    <citation type="submission" date="2018-06" db="EMBL/GenBank/DDBJ databases">
        <authorList>
            <consortium name="Pathogen Informatics"/>
            <person name="Doyle S."/>
        </authorList>
    </citation>
    <scope>NUCLEOTIDE SEQUENCE [LARGE SCALE GENOMIC DNA]</scope>
    <source>
        <strain evidence="5 6">NCTC10060</strain>
    </source>
</reference>
<dbReference type="EMBL" id="UGXH01000003">
    <property type="protein sequence ID" value="SUG57844.1"/>
    <property type="molecule type" value="Genomic_DNA"/>
</dbReference>
<keyword evidence="1 3" id="KW-0732">Signal</keyword>
<reference evidence="4" key="1">
    <citation type="journal article" date="2018" name="Genome Biol.">
        <title>SKESA: strategic k-mer extension for scrupulous assemblies.</title>
        <authorList>
            <person name="Souvorov A."/>
            <person name="Agarwala R."/>
            <person name="Lipman D.J."/>
        </authorList>
    </citation>
    <scope>NUCLEOTIDE SEQUENCE</scope>
    <source>
        <strain evidence="4">Salmonella enterica</strain>
    </source>
</reference>
<protein>
    <submittedName>
        <fullName evidence="5">CshE pilin</fullName>
    </submittedName>
</protein>
<dbReference type="AlphaFoldDB" id="A0A379U5M9"/>
<evidence type="ECO:0000256" key="1">
    <source>
        <dbReference type="ARBA" id="ARBA00022729"/>
    </source>
</evidence>
<sequence>MKKTLIALVVAASAAVSGSAIAWTANGNGGTVDFGGTLTPEVEGNPWEVKIGSAVSGLDINIQQGVDSVTIPAKENISLLGIRTRTNEAFRPQSGIIPQIDYGDSVDLRSGEWGKVVLTLPVLNSDSQKIGTLQTSMQVGGGLSIKGSDNNADGVYSLSAEKWGYAFHGGLPLRQNIGGANNITKYFDGEVNRNFTTQGQPETFERFKSTVFNDGGASYSAFYASGIAQQEDIRITLESPVSSNAPITWKASMPITVSYR</sequence>
<name>A0A379U5M9_SALDZ</name>
<evidence type="ECO:0000313" key="5">
    <source>
        <dbReference type="EMBL" id="SUG57844.1"/>
    </source>
</evidence>
<organism evidence="5 6">
    <name type="scientific">Salmonella diarizonae</name>
    <dbReference type="NCBI Taxonomy" id="59204"/>
    <lineage>
        <taxon>Bacteria</taxon>
        <taxon>Pseudomonadati</taxon>
        <taxon>Pseudomonadota</taxon>
        <taxon>Gammaproteobacteria</taxon>
        <taxon>Enterobacterales</taxon>
        <taxon>Enterobacteriaceae</taxon>
        <taxon>Salmonella</taxon>
    </lineage>
</organism>
<dbReference type="Pfam" id="PF02432">
    <property type="entry name" value="Fimbrial_K88"/>
    <property type="match status" value="1"/>
</dbReference>
<dbReference type="InterPro" id="IPR003467">
    <property type="entry name" value="Fimbrial_K88_FaeH"/>
</dbReference>
<dbReference type="Proteomes" id="UP000254633">
    <property type="component" value="Unassembled WGS sequence"/>
</dbReference>
<gene>
    <name evidence="5" type="primary">faeG</name>
    <name evidence="4" type="ORF">GBY29_21510</name>
    <name evidence="5" type="ORF">NCTC10060_05083</name>
</gene>
<dbReference type="RefSeq" id="WP_150342500.1">
    <property type="nucleotide sequence ID" value="NZ_DACWWF010000010.1"/>
</dbReference>
<comment type="similarity">
    <text evidence="2">Belongs to the fimbrial K88 protein family.</text>
</comment>
<dbReference type="GO" id="GO:0009289">
    <property type="term" value="C:pilus"/>
    <property type="evidence" value="ECO:0007669"/>
    <property type="project" value="InterPro"/>
</dbReference>
<dbReference type="GO" id="GO:0007155">
    <property type="term" value="P:cell adhesion"/>
    <property type="evidence" value="ECO:0007669"/>
    <property type="project" value="InterPro"/>
</dbReference>
<evidence type="ECO:0000256" key="2">
    <source>
        <dbReference type="ARBA" id="ARBA00049989"/>
    </source>
</evidence>
<evidence type="ECO:0000256" key="3">
    <source>
        <dbReference type="SAM" id="SignalP"/>
    </source>
</evidence>
<feature type="signal peptide" evidence="3">
    <location>
        <begin position="1"/>
        <end position="22"/>
    </location>
</feature>
<feature type="chain" id="PRO_5036333411" evidence="3">
    <location>
        <begin position="23"/>
        <end position="260"/>
    </location>
</feature>
<evidence type="ECO:0000313" key="4">
    <source>
        <dbReference type="EMBL" id="HAB4052304.1"/>
    </source>
</evidence>
<proteinExistence type="inferred from homology"/>
<accession>A0A379U5M9</accession>
<evidence type="ECO:0000313" key="6">
    <source>
        <dbReference type="Proteomes" id="UP000254633"/>
    </source>
</evidence>
<dbReference type="EMBL" id="DAAGPR010000085">
    <property type="protein sequence ID" value="HAB4052304.1"/>
    <property type="molecule type" value="Genomic_DNA"/>
</dbReference>
<reference evidence="4" key="3">
    <citation type="submission" date="2019-10" db="EMBL/GenBank/DDBJ databases">
        <authorList>
            <consortium name="NCBI Pathogen Detection Project"/>
        </authorList>
    </citation>
    <scope>NUCLEOTIDE SEQUENCE</scope>
    <source>
        <strain evidence="4">Salmonella enterica</strain>
    </source>
</reference>